<accession>A0ABQ9H6B8</accession>
<protein>
    <submittedName>
        <fullName evidence="2">Uncharacterized protein</fullName>
    </submittedName>
</protein>
<evidence type="ECO:0000256" key="1">
    <source>
        <dbReference type="SAM" id="MobiDB-lite"/>
    </source>
</evidence>
<comment type="caution">
    <text evidence="2">The sequence shown here is derived from an EMBL/GenBank/DDBJ whole genome shotgun (WGS) entry which is preliminary data.</text>
</comment>
<dbReference type="Proteomes" id="UP001159363">
    <property type="component" value="Chromosome 6"/>
</dbReference>
<feature type="non-terminal residue" evidence="2">
    <location>
        <position position="528"/>
    </location>
</feature>
<keyword evidence="3" id="KW-1185">Reference proteome</keyword>
<organism evidence="2 3">
    <name type="scientific">Dryococelus australis</name>
    <dbReference type="NCBI Taxonomy" id="614101"/>
    <lineage>
        <taxon>Eukaryota</taxon>
        <taxon>Metazoa</taxon>
        <taxon>Ecdysozoa</taxon>
        <taxon>Arthropoda</taxon>
        <taxon>Hexapoda</taxon>
        <taxon>Insecta</taxon>
        <taxon>Pterygota</taxon>
        <taxon>Neoptera</taxon>
        <taxon>Polyneoptera</taxon>
        <taxon>Phasmatodea</taxon>
        <taxon>Verophasmatodea</taxon>
        <taxon>Anareolatae</taxon>
        <taxon>Phasmatidae</taxon>
        <taxon>Eurycanthinae</taxon>
        <taxon>Dryococelus</taxon>
    </lineage>
</organism>
<feature type="region of interest" description="Disordered" evidence="1">
    <location>
        <begin position="242"/>
        <end position="271"/>
    </location>
</feature>
<evidence type="ECO:0000313" key="2">
    <source>
        <dbReference type="EMBL" id="KAJ8879821.1"/>
    </source>
</evidence>
<feature type="compositionally biased region" description="Polar residues" evidence="1">
    <location>
        <begin position="251"/>
        <end position="268"/>
    </location>
</feature>
<gene>
    <name evidence="2" type="ORF">PR048_020429</name>
</gene>
<sequence length="528" mass="58709">MAPFPARAGPAHRNRGRDARTLFTCFHDHLHGDSPIATRTATRRLQLFCTVQMALVPYNLSPCPDISRTHFRKCLLIPKHGDTSEQESATRWQPSSVTARTGHYTHVKHCVRRSCEYQRREELEARFRTAGFETIKNTPTIFNDVLRNMLRRCRTCVEYGGDNFEQLLYSLRPNHRPVVISMRPAGHVRPADVLSLARAEPLIPRTPEATCRNAVRHSAPSEPSQLGNLSQDAVANQTLCPVPEPRAANQRVGTTTSKSPPRHCSSQVGGADSWAPGSQVRILARVYTRLTSVYSEYSGETAARVTVHTTVKTATTVSGESDREMQTLRPGACPRRQSEKAMKTGNMYSLDLPLEEVNADSFLVVLGEGAFAVSLDHAGLAHSAVTHDHHLQATHTHTHTEYSLTEYISAQWRDGSDGSCNVGLGTLYLTGCARILSMNGYCMLRKDLYWLGCRLGWYVAEDGSRCQLPKHRDKLVQEKLLCSSVLSSPCLPDCEKFSLRLMPGCANISDRRSNDPSSEPESSLILFL</sequence>
<reference evidence="2 3" key="1">
    <citation type="submission" date="2023-02" db="EMBL/GenBank/DDBJ databases">
        <title>LHISI_Scaffold_Assembly.</title>
        <authorList>
            <person name="Stuart O.P."/>
            <person name="Cleave R."/>
            <person name="Magrath M.J.L."/>
            <person name="Mikheyev A.S."/>
        </authorList>
    </citation>
    <scope>NUCLEOTIDE SEQUENCE [LARGE SCALE GENOMIC DNA]</scope>
    <source>
        <strain evidence="2">Daus_M_001</strain>
        <tissue evidence="2">Leg muscle</tissue>
    </source>
</reference>
<evidence type="ECO:0000313" key="3">
    <source>
        <dbReference type="Proteomes" id="UP001159363"/>
    </source>
</evidence>
<proteinExistence type="predicted"/>
<name>A0ABQ9H6B8_9NEOP</name>
<feature type="region of interest" description="Disordered" evidence="1">
    <location>
        <begin position="317"/>
        <end position="339"/>
    </location>
</feature>
<dbReference type="EMBL" id="JARBHB010000007">
    <property type="protein sequence ID" value="KAJ8879821.1"/>
    <property type="molecule type" value="Genomic_DNA"/>
</dbReference>